<dbReference type="RefSeq" id="WP_042276832.1">
    <property type="nucleotide sequence ID" value="NZ_BBML01000001.1"/>
</dbReference>
<comment type="caution">
    <text evidence="1">The sequence shown here is derived from an EMBL/GenBank/DDBJ whole genome shotgun (WGS) entry which is preliminary data.</text>
</comment>
<accession>A0A2S7TG06</accession>
<evidence type="ECO:0000313" key="1">
    <source>
        <dbReference type="EMBL" id="GAK95970.1"/>
    </source>
</evidence>
<dbReference type="eggNOG" id="ENOG5032ZVI">
    <property type="taxonomic scope" value="Bacteria"/>
</dbReference>
<evidence type="ECO:0000313" key="2">
    <source>
        <dbReference type="Proteomes" id="UP000029221"/>
    </source>
</evidence>
<gene>
    <name evidence="1" type="ORF">JCM19294_2752</name>
</gene>
<dbReference type="STRING" id="319236.BST91_11035"/>
<proteinExistence type="predicted"/>
<organism evidence="1 2">
    <name type="scientific">Nonlabens tegetincola</name>
    <dbReference type="NCBI Taxonomy" id="323273"/>
    <lineage>
        <taxon>Bacteria</taxon>
        <taxon>Pseudomonadati</taxon>
        <taxon>Bacteroidota</taxon>
        <taxon>Flavobacteriia</taxon>
        <taxon>Flavobacteriales</taxon>
        <taxon>Flavobacteriaceae</taxon>
        <taxon>Nonlabens</taxon>
    </lineage>
</organism>
<name>A0A090PYZ0_9FLAO</name>
<dbReference type="AlphaFoldDB" id="A0A090PYZ0"/>
<keyword evidence="2" id="KW-1185">Reference proteome</keyword>
<dbReference type="EMBL" id="BBML01000001">
    <property type="protein sequence ID" value="GAK95970.1"/>
    <property type="molecule type" value="Genomic_DNA"/>
</dbReference>
<dbReference type="OrthoDB" id="1451549at2"/>
<reference evidence="1" key="1">
    <citation type="journal article" date="2014" name="Genome Announc.">
        <title>Draft Genome Sequences of Marine Flavobacterium Nonlabens Strains NR17, NR24, NR27, NR32, NR33, and Ara13.</title>
        <authorList>
            <person name="Nakanishi M."/>
            <person name="Meirelles P."/>
            <person name="Suzuki R."/>
            <person name="Takatani N."/>
            <person name="Mino S."/>
            <person name="Suda W."/>
            <person name="Oshima K."/>
            <person name="Hattori M."/>
            <person name="Ohkuma M."/>
            <person name="Hosokawa M."/>
            <person name="Miyashita K."/>
            <person name="Thompson F.L."/>
            <person name="Niwa A."/>
            <person name="Sawabe T."/>
            <person name="Sawabe T."/>
        </authorList>
    </citation>
    <scope>NUCLEOTIDE SEQUENCE [LARGE SCALE GENOMIC DNA]</scope>
    <source>
        <strain evidence="1">JCM 19294</strain>
    </source>
</reference>
<sequence length="73" mass="8503">MTIIEEAREWLDSSMSNMSTSDRVHASREAKRLVLGVNDLFKESKDPELMELMKELTAKKQKIEKRLNPKIQV</sequence>
<dbReference type="Proteomes" id="UP000029221">
    <property type="component" value="Unassembled WGS sequence"/>
</dbReference>
<accession>A0A090PYZ0</accession>
<protein>
    <submittedName>
        <fullName evidence="1">Uncharacterized protein</fullName>
    </submittedName>
</protein>